<name>A0A3S4YRT2_9MICC</name>
<protein>
    <submittedName>
        <fullName evidence="1">Uncharacterized protein</fullName>
    </submittedName>
</protein>
<accession>A0A3S4YRT2</accession>
<dbReference type="EMBL" id="LR134521">
    <property type="protein sequence ID" value="VEJ29575.1"/>
    <property type="molecule type" value="Genomic_DNA"/>
</dbReference>
<dbReference type="Proteomes" id="UP000270988">
    <property type="component" value="Chromosome"/>
</dbReference>
<sequence>MQENREQTLSQNNKSVGLCCFIRRFLLVKSRCFYLTQRLYDESAKIGIFEKNFKEIP</sequence>
<proteinExistence type="predicted"/>
<gene>
    <name evidence="1" type="ORF">NCTC10918_00835</name>
</gene>
<evidence type="ECO:0000313" key="1">
    <source>
        <dbReference type="EMBL" id="VEJ29575.1"/>
    </source>
</evidence>
<evidence type="ECO:0000313" key="2">
    <source>
        <dbReference type="Proteomes" id="UP000270988"/>
    </source>
</evidence>
<dbReference type="STRING" id="762948.HMPREF0733_12084"/>
<dbReference type="AlphaFoldDB" id="A0A3S4YRT2"/>
<organism evidence="1 2">
    <name type="scientific">Rothia dentocariosa</name>
    <dbReference type="NCBI Taxonomy" id="2047"/>
    <lineage>
        <taxon>Bacteria</taxon>
        <taxon>Bacillati</taxon>
        <taxon>Actinomycetota</taxon>
        <taxon>Actinomycetes</taxon>
        <taxon>Micrococcales</taxon>
        <taxon>Micrococcaceae</taxon>
        <taxon>Rothia</taxon>
    </lineage>
</organism>
<reference evidence="1 2" key="1">
    <citation type="submission" date="2018-12" db="EMBL/GenBank/DDBJ databases">
        <authorList>
            <consortium name="Pathogen Informatics"/>
        </authorList>
    </citation>
    <scope>NUCLEOTIDE SEQUENCE [LARGE SCALE GENOMIC DNA]</scope>
    <source>
        <strain evidence="1 2">NCTC10918</strain>
    </source>
</reference>